<evidence type="ECO:0000313" key="3">
    <source>
        <dbReference type="Proteomes" id="UP001266305"/>
    </source>
</evidence>
<evidence type="ECO:0000313" key="2">
    <source>
        <dbReference type="EMBL" id="KAK2084057.1"/>
    </source>
</evidence>
<feature type="chain" id="PRO_5045317957" description="Secreted protein" evidence="1">
    <location>
        <begin position="28"/>
        <end position="119"/>
    </location>
</feature>
<protein>
    <recommendedName>
        <fullName evidence="4">Secreted protein</fullName>
    </recommendedName>
</protein>
<evidence type="ECO:0000256" key="1">
    <source>
        <dbReference type="SAM" id="SignalP"/>
    </source>
</evidence>
<feature type="signal peptide" evidence="1">
    <location>
        <begin position="1"/>
        <end position="27"/>
    </location>
</feature>
<dbReference type="Proteomes" id="UP001266305">
    <property type="component" value="Unassembled WGS sequence"/>
</dbReference>
<reference evidence="2 3" key="1">
    <citation type="submission" date="2023-05" db="EMBL/GenBank/DDBJ databases">
        <title>B98-5 Cell Line De Novo Hybrid Assembly: An Optical Mapping Approach.</title>
        <authorList>
            <person name="Kananen K."/>
            <person name="Auerbach J.A."/>
            <person name="Kautto E."/>
            <person name="Blachly J.S."/>
        </authorList>
    </citation>
    <scope>NUCLEOTIDE SEQUENCE [LARGE SCALE GENOMIC DNA]</scope>
    <source>
        <strain evidence="2">B95-8</strain>
        <tissue evidence="2">Cell line</tissue>
    </source>
</reference>
<organism evidence="2 3">
    <name type="scientific">Saguinus oedipus</name>
    <name type="common">Cotton-top tamarin</name>
    <name type="synonym">Oedipomidas oedipus</name>
    <dbReference type="NCBI Taxonomy" id="9490"/>
    <lineage>
        <taxon>Eukaryota</taxon>
        <taxon>Metazoa</taxon>
        <taxon>Chordata</taxon>
        <taxon>Craniata</taxon>
        <taxon>Vertebrata</taxon>
        <taxon>Euteleostomi</taxon>
        <taxon>Mammalia</taxon>
        <taxon>Eutheria</taxon>
        <taxon>Euarchontoglires</taxon>
        <taxon>Primates</taxon>
        <taxon>Haplorrhini</taxon>
        <taxon>Platyrrhini</taxon>
        <taxon>Cebidae</taxon>
        <taxon>Callitrichinae</taxon>
        <taxon>Saguinus</taxon>
    </lineage>
</organism>
<gene>
    <name evidence="2" type="ORF">P7K49_039293</name>
</gene>
<sequence>MLKSFFLPCSVPAAALLKFFLYQGILGRSPLLECIQIVQKSSRYVEIEQGIGKRSGALKSRCKSVPIILYGRRWNSSRASCLEPEAALAWSAARLPRPGPGCCPTPVSCPTLFSRPSKT</sequence>
<keyword evidence="1" id="KW-0732">Signal</keyword>
<proteinExistence type="predicted"/>
<accession>A0ABQ9TH36</accession>
<keyword evidence="3" id="KW-1185">Reference proteome</keyword>
<evidence type="ECO:0008006" key="4">
    <source>
        <dbReference type="Google" id="ProtNLM"/>
    </source>
</evidence>
<comment type="caution">
    <text evidence="2">The sequence shown here is derived from an EMBL/GenBank/DDBJ whole genome shotgun (WGS) entry which is preliminary data.</text>
</comment>
<dbReference type="EMBL" id="JASSZA010000023">
    <property type="protein sequence ID" value="KAK2084057.1"/>
    <property type="molecule type" value="Genomic_DNA"/>
</dbReference>
<name>A0ABQ9TH36_SAGOE</name>